<dbReference type="Gene3D" id="1.10.287.130">
    <property type="match status" value="1"/>
</dbReference>
<dbReference type="Gene3D" id="1.20.5.170">
    <property type="match status" value="1"/>
</dbReference>
<dbReference type="CDD" id="cd03114">
    <property type="entry name" value="MMAA-like"/>
    <property type="match status" value="1"/>
</dbReference>
<dbReference type="SMART" id="SM00382">
    <property type="entry name" value="AAA"/>
    <property type="match status" value="1"/>
</dbReference>
<dbReference type="InterPro" id="IPR005129">
    <property type="entry name" value="GTPase_ArgK"/>
</dbReference>
<dbReference type="EMBL" id="FQZU01000023">
    <property type="protein sequence ID" value="SHK38858.1"/>
    <property type="molecule type" value="Genomic_DNA"/>
</dbReference>
<name>A0A1M6S2X1_9BACT</name>
<dbReference type="NCBIfam" id="NF006958">
    <property type="entry name" value="PRK09435.1"/>
    <property type="match status" value="1"/>
</dbReference>
<comment type="similarity">
    <text evidence="1">Belongs to the SIMIBI class G3E GTPase family. ArgK/MeaB subfamily.</text>
</comment>
<feature type="domain" description="AAA+ ATPase" evidence="2">
    <location>
        <begin position="100"/>
        <end position="274"/>
    </location>
</feature>
<evidence type="ECO:0000313" key="4">
    <source>
        <dbReference type="Proteomes" id="UP000183994"/>
    </source>
</evidence>
<dbReference type="InterPro" id="IPR003593">
    <property type="entry name" value="AAA+_ATPase"/>
</dbReference>
<organism evidence="3 4">
    <name type="scientific">Desulfatibacillum alkenivorans DSM 16219</name>
    <dbReference type="NCBI Taxonomy" id="1121393"/>
    <lineage>
        <taxon>Bacteria</taxon>
        <taxon>Pseudomonadati</taxon>
        <taxon>Thermodesulfobacteriota</taxon>
        <taxon>Desulfobacteria</taxon>
        <taxon>Desulfobacterales</taxon>
        <taxon>Desulfatibacillaceae</taxon>
        <taxon>Desulfatibacillum</taxon>
    </lineage>
</organism>
<dbReference type="SUPFAM" id="SSF52540">
    <property type="entry name" value="P-loop containing nucleoside triphosphate hydrolases"/>
    <property type="match status" value="1"/>
</dbReference>
<gene>
    <name evidence="3" type="ORF">SAMN02745216_03371</name>
</gene>
<sequence length="380" mass="41007">MSSGKRPEWAPQDCDGKGFASLVVDGVEGGHDGMPGGASKPAAPPVVRRKNLRVQDFVQGVLAQDRTVLGRAITLVESNVPAHMERAQRMLKELIPHTGNSVRVGITGVPGAGKSTFIEALGSLLCDQGHKVAVLAVDPSSSLTRGSILGDKTRMQNLSRNKNAFIRPSPSSGVLGGVTRKSRETMLVCEAAGFDVILVETVGVGQSETEVRSMVDFFLLVLIAGAGDELQGMKKGIMELADAILINKADGDNKQRAETARSEFERIIHYLLPATEGWTTQALTASSLTGDRIPDVWRTVEKFKANTMASGVFQRRRNAQTVRWVHSMVDDYLRTAFYGNPTVKAMIPGIESDVVEGSLSPTQAVQKLVQEYENHCKANP</sequence>
<dbReference type="OrthoDB" id="9778292at2"/>
<dbReference type="GO" id="GO:0005525">
    <property type="term" value="F:GTP binding"/>
    <property type="evidence" value="ECO:0007669"/>
    <property type="project" value="InterPro"/>
</dbReference>
<dbReference type="RefSeq" id="WP_073477424.1">
    <property type="nucleotide sequence ID" value="NZ_FQZU01000023.1"/>
</dbReference>
<dbReference type="GO" id="GO:0005737">
    <property type="term" value="C:cytoplasm"/>
    <property type="evidence" value="ECO:0007669"/>
    <property type="project" value="TreeGrafter"/>
</dbReference>
<dbReference type="NCBIfam" id="TIGR00750">
    <property type="entry name" value="lao"/>
    <property type="match status" value="1"/>
</dbReference>
<dbReference type="Pfam" id="PF03308">
    <property type="entry name" value="MeaB"/>
    <property type="match status" value="1"/>
</dbReference>
<evidence type="ECO:0000313" key="3">
    <source>
        <dbReference type="EMBL" id="SHK38858.1"/>
    </source>
</evidence>
<proteinExistence type="inferred from homology"/>
<keyword evidence="4" id="KW-1185">Reference proteome</keyword>
<dbReference type="GO" id="GO:0003924">
    <property type="term" value="F:GTPase activity"/>
    <property type="evidence" value="ECO:0007669"/>
    <property type="project" value="InterPro"/>
</dbReference>
<dbReference type="InterPro" id="IPR027417">
    <property type="entry name" value="P-loop_NTPase"/>
</dbReference>
<dbReference type="AlphaFoldDB" id="A0A1M6S2X1"/>
<reference evidence="4" key="1">
    <citation type="submission" date="2016-11" db="EMBL/GenBank/DDBJ databases">
        <authorList>
            <person name="Varghese N."/>
            <person name="Submissions S."/>
        </authorList>
    </citation>
    <scope>NUCLEOTIDE SEQUENCE [LARGE SCALE GENOMIC DNA]</scope>
    <source>
        <strain evidence="4">DSM 16219</strain>
    </source>
</reference>
<accession>A0A1M6S2X1</accession>
<dbReference type="PANTHER" id="PTHR23408:SF3">
    <property type="entry name" value="METHYLMALONIC ACIDURIA TYPE A PROTEIN, MITOCHONDRIAL"/>
    <property type="match status" value="1"/>
</dbReference>
<evidence type="ECO:0000259" key="2">
    <source>
        <dbReference type="SMART" id="SM00382"/>
    </source>
</evidence>
<dbReference type="STRING" id="1121393.SAMN02745216_03371"/>
<protein>
    <submittedName>
        <fullName evidence="3">Methylmalonyl-CoA mutase metallochaperone MeaB</fullName>
    </submittedName>
</protein>
<dbReference type="Proteomes" id="UP000183994">
    <property type="component" value="Unassembled WGS sequence"/>
</dbReference>
<dbReference type="Gene3D" id="3.40.50.300">
    <property type="entry name" value="P-loop containing nucleotide triphosphate hydrolases"/>
    <property type="match status" value="1"/>
</dbReference>
<dbReference type="PANTHER" id="PTHR23408">
    <property type="entry name" value="METHYLMALONYL-COA MUTASE"/>
    <property type="match status" value="1"/>
</dbReference>
<evidence type="ECO:0000256" key="1">
    <source>
        <dbReference type="ARBA" id="ARBA00009625"/>
    </source>
</evidence>